<evidence type="ECO:0000313" key="2">
    <source>
        <dbReference type="Proteomes" id="UP000015241"/>
    </source>
</evidence>
<feature type="non-terminal residue" evidence="1">
    <location>
        <position position="1"/>
    </location>
</feature>
<name>S8DKI7_FOMSC</name>
<gene>
    <name evidence="1" type="ORF">FOMPIDRAFT_1082166</name>
</gene>
<dbReference type="AlphaFoldDB" id="S8DKI7"/>
<dbReference type="EMBL" id="KE504245">
    <property type="protein sequence ID" value="EPS94101.1"/>
    <property type="molecule type" value="Genomic_DNA"/>
</dbReference>
<accession>S8DKI7</accession>
<feature type="non-terminal residue" evidence="1">
    <location>
        <position position="118"/>
    </location>
</feature>
<sequence>IKVTKHPSVSLQPLPLIVDKHNSPGLPESLAQYVYRLKNGRPLTTSQLPDALHNMPVNCLDVFHSFKFAPTSLGDDKEETDAVKAKPAVGRQPARFDTVIVLQDEDAEATGLQGESHL</sequence>
<dbReference type="InParanoid" id="S8DKI7"/>
<dbReference type="HOGENOM" id="CLU_167974_0_0_1"/>
<proteinExistence type="predicted"/>
<dbReference type="OrthoDB" id="3232941at2759"/>
<protein>
    <submittedName>
        <fullName evidence="1">Uncharacterized protein</fullName>
    </submittedName>
</protein>
<evidence type="ECO:0000313" key="1">
    <source>
        <dbReference type="EMBL" id="EPS94101.1"/>
    </source>
</evidence>
<keyword evidence="2" id="KW-1185">Reference proteome</keyword>
<dbReference type="Proteomes" id="UP000015241">
    <property type="component" value="Unassembled WGS sequence"/>
</dbReference>
<organism evidence="1 2">
    <name type="scientific">Fomitopsis schrenkii</name>
    <name type="common">Brown rot fungus</name>
    <dbReference type="NCBI Taxonomy" id="2126942"/>
    <lineage>
        <taxon>Eukaryota</taxon>
        <taxon>Fungi</taxon>
        <taxon>Dikarya</taxon>
        <taxon>Basidiomycota</taxon>
        <taxon>Agaricomycotina</taxon>
        <taxon>Agaricomycetes</taxon>
        <taxon>Polyporales</taxon>
        <taxon>Fomitopsis</taxon>
    </lineage>
</organism>
<reference evidence="1 2" key="1">
    <citation type="journal article" date="2012" name="Science">
        <title>The Paleozoic origin of enzymatic lignin decomposition reconstructed from 31 fungal genomes.</title>
        <authorList>
            <person name="Floudas D."/>
            <person name="Binder M."/>
            <person name="Riley R."/>
            <person name="Barry K."/>
            <person name="Blanchette R.A."/>
            <person name="Henrissat B."/>
            <person name="Martinez A.T."/>
            <person name="Otillar R."/>
            <person name="Spatafora J.W."/>
            <person name="Yadav J.S."/>
            <person name="Aerts A."/>
            <person name="Benoit I."/>
            <person name="Boyd A."/>
            <person name="Carlson A."/>
            <person name="Copeland A."/>
            <person name="Coutinho P.M."/>
            <person name="de Vries R.P."/>
            <person name="Ferreira P."/>
            <person name="Findley K."/>
            <person name="Foster B."/>
            <person name="Gaskell J."/>
            <person name="Glotzer D."/>
            <person name="Gorecki P."/>
            <person name="Heitman J."/>
            <person name="Hesse C."/>
            <person name="Hori C."/>
            <person name="Igarashi K."/>
            <person name="Jurgens J.A."/>
            <person name="Kallen N."/>
            <person name="Kersten P."/>
            <person name="Kohler A."/>
            <person name="Kuees U."/>
            <person name="Kumar T.K.A."/>
            <person name="Kuo A."/>
            <person name="LaButti K."/>
            <person name="Larrondo L.F."/>
            <person name="Lindquist E."/>
            <person name="Ling A."/>
            <person name="Lombard V."/>
            <person name="Lucas S."/>
            <person name="Lundell T."/>
            <person name="Martin R."/>
            <person name="McLaughlin D.J."/>
            <person name="Morgenstern I."/>
            <person name="Morin E."/>
            <person name="Murat C."/>
            <person name="Nagy L.G."/>
            <person name="Nolan M."/>
            <person name="Ohm R.A."/>
            <person name="Patyshakuliyeva A."/>
            <person name="Rokas A."/>
            <person name="Ruiz-Duenas F.J."/>
            <person name="Sabat G."/>
            <person name="Salamov A."/>
            <person name="Samejima M."/>
            <person name="Schmutz J."/>
            <person name="Slot J.C."/>
            <person name="St John F."/>
            <person name="Stenlid J."/>
            <person name="Sun H."/>
            <person name="Sun S."/>
            <person name="Syed K."/>
            <person name="Tsang A."/>
            <person name="Wiebenga A."/>
            <person name="Young D."/>
            <person name="Pisabarro A."/>
            <person name="Eastwood D.C."/>
            <person name="Martin F."/>
            <person name="Cullen D."/>
            <person name="Grigoriev I.V."/>
            <person name="Hibbett D.S."/>
        </authorList>
    </citation>
    <scope>NUCLEOTIDE SEQUENCE</scope>
    <source>
        <strain evidence="2">FP-58527</strain>
    </source>
</reference>